<feature type="transmembrane region" description="Helical" evidence="1">
    <location>
        <begin position="39"/>
        <end position="59"/>
    </location>
</feature>
<keyword evidence="1" id="KW-0472">Membrane</keyword>
<dbReference type="EMBL" id="CP034670">
    <property type="protein sequence ID" value="AZR59704.1"/>
    <property type="molecule type" value="Genomic_DNA"/>
</dbReference>
<dbReference type="OrthoDB" id="9780884at2"/>
<dbReference type="InterPro" id="IPR004843">
    <property type="entry name" value="Calcineurin-like_PHP"/>
</dbReference>
<evidence type="ECO:0000313" key="4">
    <source>
        <dbReference type="Proteomes" id="UP000282435"/>
    </source>
</evidence>
<keyword evidence="1" id="KW-1133">Transmembrane helix</keyword>
<dbReference type="SUPFAM" id="SSF56300">
    <property type="entry name" value="Metallo-dependent phosphatases"/>
    <property type="match status" value="1"/>
</dbReference>
<gene>
    <name evidence="3" type="ORF">ELB75_06515</name>
</gene>
<reference evidence="3 4" key="1">
    <citation type="submission" date="2018-12" db="EMBL/GenBank/DDBJ databases">
        <title>Genome sequencing of Eikenella corrodens KCOM 3110 (= JS217).</title>
        <authorList>
            <person name="Koo J.-K."/>
            <person name="Park S.-N."/>
            <person name="Lim Y.K."/>
        </authorList>
    </citation>
    <scope>NUCLEOTIDE SEQUENCE [LARGE SCALE GENOMIC DNA]</scope>
    <source>
        <strain evidence="3 4">KCOM 3110</strain>
    </source>
</reference>
<dbReference type="PANTHER" id="PTHR31302:SF0">
    <property type="entry name" value="TRANSMEMBRANE PROTEIN WITH METALLOPHOSPHOESTERASE DOMAIN"/>
    <property type="match status" value="1"/>
</dbReference>
<dbReference type="InterPro" id="IPR051158">
    <property type="entry name" value="Metallophosphoesterase_sf"/>
</dbReference>
<dbReference type="PANTHER" id="PTHR31302">
    <property type="entry name" value="TRANSMEMBRANE PROTEIN WITH METALLOPHOSPHOESTERASE DOMAIN-RELATED"/>
    <property type="match status" value="1"/>
</dbReference>
<dbReference type="AlphaFoldDB" id="A0A3S9SJU3"/>
<accession>A0A3S9SJU3</accession>
<proteinExistence type="predicted"/>
<dbReference type="InterPro" id="IPR029052">
    <property type="entry name" value="Metallo-depent_PP-like"/>
</dbReference>
<feature type="domain" description="Calcineurin-like phosphoesterase" evidence="2">
    <location>
        <begin position="143"/>
        <end position="304"/>
    </location>
</feature>
<feature type="transmembrane region" description="Helical" evidence="1">
    <location>
        <begin position="65"/>
        <end position="84"/>
    </location>
</feature>
<organism evidence="3 4">
    <name type="scientific">Eikenella corrodens</name>
    <dbReference type="NCBI Taxonomy" id="539"/>
    <lineage>
        <taxon>Bacteria</taxon>
        <taxon>Pseudomonadati</taxon>
        <taxon>Pseudomonadota</taxon>
        <taxon>Betaproteobacteria</taxon>
        <taxon>Neisseriales</taxon>
        <taxon>Neisseriaceae</taxon>
        <taxon>Eikenella</taxon>
    </lineage>
</organism>
<feature type="transmembrane region" description="Helical" evidence="1">
    <location>
        <begin position="6"/>
        <end position="27"/>
    </location>
</feature>
<protein>
    <submittedName>
        <fullName evidence="3">Metallophosphoesterase</fullName>
    </submittedName>
</protein>
<dbReference type="Gene3D" id="3.60.21.10">
    <property type="match status" value="1"/>
</dbReference>
<dbReference type="GO" id="GO:0016787">
    <property type="term" value="F:hydrolase activity"/>
    <property type="evidence" value="ECO:0007669"/>
    <property type="project" value="InterPro"/>
</dbReference>
<evidence type="ECO:0000313" key="3">
    <source>
        <dbReference type="EMBL" id="AZR59704.1"/>
    </source>
</evidence>
<sequence length="361" mass="40866">MLWILLLGFLVMQLFGWLFAKGLLWLLPHNLSRTTRRAVWMLVFGIGNGLFFILFFHLSSILFRLFTLWLVVVLYGVLTILAVWSAGQLLRLKWPPERTLTARRVLAAGLFFGLFALSLYNAYTPVVRYYAVRIGKPLDKPVRIGVASDLHLGVLFGSRQIDELVRIMQRERVDIILLPGDLMDDDTEAYNMEHMQPYLQRLRAPLGVYATLGNHDLFGHQAEIAATLQEAGITVLHDNAANVDNRFWVLGRPDEMDVHRADTADLLKQIDTARPVFLLDHRPTSITRHEQLPIDIQVSGHVHNGQIFPGNLVVKLLNVLSYGYEARGRGHYFVTSGYGFWGIPLRLGSQSEVVVIDASGE</sequence>
<dbReference type="Pfam" id="PF00149">
    <property type="entry name" value="Metallophos"/>
    <property type="match status" value="1"/>
</dbReference>
<evidence type="ECO:0000256" key="1">
    <source>
        <dbReference type="SAM" id="Phobius"/>
    </source>
</evidence>
<evidence type="ECO:0000259" key="2">
    <source>
        <dbReference type="Pfam" id="PF00149"/>
    </source>
</evidence>
<dbReference type="RefSeq" id="WP_126983232.1">
    <property type="nucleotide sequence ID" value="NZ_CP034670.1"/>
</dbReference>
<dbReference type="Proteomes" id="UP000282435">
    <property type="component" value="Chromosome"/>
</dbReference>
<feature type="transmembrane region" description="Helical" evidence="1">
    <location>
        <begin position="105"/>
        <end position="123"/>
    </location>
</feature>
<name>A0A3S9SJU3_EIKCO</name>
<keyword evidence="1" id="KW-0812">Transmembrane</keyword>